<organism evidence="4 5">
    <name type="scientific">Phormidium tenue FACHB-1050</name>
    <dbReference type="NCBI Taxonomy" id="2692857"/>
    <lineage>
        <taxon>Bacteria</taxon>
        <taxon>Bacillati</taxon>
        <taxon>Cyanobacteriota</taxon>
        <taxon>Cyanophyceae</taxon>
        <taxon>Oscillatoriophycideae</taxon>
        <taxon>Oscillatoriales</taxon>
        <taxon>Oscillatoriaceae</taxon>
        <taxon>Phormidium</taxon>
    </lineage>
</organism>
<reference evidence="4 5" key="1">
    <citation type="journal article" date="2020" name="ISME J.">
        <title>Comparative genomics reveals insights into cyanobacterial evolution and habitat adaptation.</title>
        <authorList>
            <person name="Chen M.Y."/>
            <person name="Teng W.K."/>
            <person name="Zhao L."/>
            <person name="Hu C.X."/>
            <person name="Zhou Y.K."/>
            <person name="Han B.P."/>
            <person name="Song L.R."/>
            <person name="Shu W.S."/>
        </authorList>
    </citation>
    <scope>NUCLEOTIDE SEQUENCE [LARGE SCALE GENOMIC DNA]</scope>
    <source>
        <strain evidence="4 5">FACHB-1050</strain>
    </source>
</reference>
<dbReference type="InterPro" id="IPR019734">
    <property type="entry name" value="TPR_rpt"/>
</dbReference>
<feature type="repeat" description="TPR" evidence="3">
    <location>
        <begin position="268"/>
        <end position="301"/>
    </location>
</feature>
<evidence type="ECO:0000256" key="1">
    <source>
        <dbReference type="ARBA" id="ARBA00022737"/>
    </source>
</evidence>
<dbReference type="Proteomes" id="UP000618445">
    <property type="component" value="Unassembled WGS sequence"/>
</dbReference>
<feature type="repeat" description="TPR" evidence="3">
    <location>
        <begin position="81"/>
        <end position="114"/>
    </location>
</feature>
<dbReference type="InterPro" id="IPR011990">
    <property type="entry name" value="TPR-like_helical_dom_sf"/>
</dbReference>
<feature type="repeat" description="TPR" evidence="3">
    <location>
        <begin position="13"/>
        <end position="46"/>
    </location>
</feature>
<gene>
    <name evidence="4" type="ORF">H6G05_02725</name>
</gene>
<comment type="caution">
    <text evidence="4">The sequence shown here is derived from an EMBL/GenBank/DDBJ whole genome shotgun (WGS) entry which is preliminary data.</text>
</comment>
<sequence length="316" mass="35595">MTDVINPSTVESPETYLQFGDRYYQSGNIPLALKNYQRALAIKPEFAPAHERIGTIYQQQGNLMEAIASFSQAVQLDPQFLAAQLGLGNAYQQMGWAELAITHFQQALELHPDRFLAEYHCKLGDSLKERGRITEALASYERAIATNPDDVDGYRAIAQTYFQQNEPELVKAIYERAEDHNSEILQAKDYNALGIAYLQKITVIDSDQQSLKEDLESNAIACFEKAIQINPTYADAHCNLGSTFIRKNQLKDAILAYKEAIDIDPNFAQPYFNLGIIFNNIGKTDEAIACFQSAVDLVPNWVEAKQYLGKLLERQL</sequence>
<evidence type="ECO:0000313" key="5">
    <source>
        <dbReference type="Proteomes" id="UP000618445"/>
    </source>
</evidence>
<protein>
    <submittedName>
        <fullName evidence="4">Tetratricopeptide repeat protein</fullName>
    </submittedName>
</protein>
<dbReference type="RefSeq" id="WP_190576101.1">
    <property type="nucleotide sequence ID" value="NZ_CAWPQU010000023.1"/>
</dbReference>
<proteinExistence type="predicted"/>
<evidence type="ECO:0000313" key="4">
    <source>
        <dbReference type="EMBL" id="MBD2315760.1"/>
    </source>
</evidence>
<evidence type="ECO:0000256" key="3">
    <source>
        <dbReference type="PROSITE-ProRule" id="PRU00339"/>
    </source>
</evidence>
<dbReference type="Gene3D" id="1.25.40.10">
    <property type="entry name" value="Tetratricopeptide repeat domain"/>
    <property type="match status" value="2"/>
</dbReference>
<dbReference type="Pfam" id="PF13181">
    <property type="entry name" value="TPR_8"/>
    <property type="match status" value="2"/>
</dbReference>
<dbReference type="Pfam" id="PF13414">
    <property type="entry name" value="TPR_11"/>
    <property type="match status" value="3"/>
</dbReference>
<keyword evidence="1" id="KW-0677">Repeat</keyword>
<dbReference type="EMBL" id="JACJQY010000003">
    <property type="protein sequence ID" value="MBD2315760.1"/>
    <property type="molecule type" value="Genomic_DNA"/>
</dbReference>
<dbReference type="SMART" id="SM00028">
    <property type="entry name" value="TPR"/>
    <property type="match status" value="8"/>
</dbReference>
<name>A0ABR8C5U2_9CYAN</name>
<feature type="repeat" description="TPR" evidence="3">
    <location>
        <begin position="234"/>
        <end position="267"/>
    </location>
</feature>
<dbReference type="PANTHER" id="PTHR44858:SF1">
    <property type="entry name" value="UDP-N-ACETYLGLUCOSAMINE--PEPTIDE N-ACETYLGLUCOSAMINYLTRANSFERASE SPINDLY-RELATED"/>
    <property type="match status" value="1"/>
</dbReference>
<dbReference type="PANTHER" id="PTHR44858">
    <property type="entry name" value="TETRATRICOPEPTIDE REPEAT PROTEIN 6"/>
    <property type="match status" value="1"/>
</dbReference>
<dbReference type="PROSITE" id="PS50005">
    <property type="entry name" value="TPR"/>
    <property type="match status" value="6"/>
</dbReference>
<keyword evidence="2 3" id="KW-0802">TPR repeat</keyword>
<evidence type="ECO:0000256" key="2">
    <source>
        <dbReference type="ARBA" id="ARBA00022803"/>
    </source>
</evidence>
<dbReference type="SUPFAM" id="SSF81901">
    <property type="entry name" value="HCP-like"/>
    <property type="match status" value="1"/>
</dbReference>
<feature type="repeat" description="TPR" evidence="3">
    <location>
        <begin position="117"/>
        <end position="150"/>
    </location>
</feature>
<dbReference type="InterPro" id="IPR050498">
    <property type="entry name" value="Ycf3"/>
</dbReference>
<dbReference type="PROSITE" id="PS50293">
    <property type="entry name" value="TPR_REGION"/>
    <property type="match status" value="4"/>
</dbReference>
<accession>A0ABR8C5U2</accession>
<feature type="repeat" description="TPR" evidence="3">
    <location>
        <begin position="47"/>
        <end position="80"/>
    </location>
</feature>
<keyword evidence="5" id="KW-1185">Reference proteome</keyword>